<comment type="caution">
    <text evidence="1">The sequence shown here is derived from an EMBL/GenBank/DDBJ whole genome shotgun (WGS) entry which is preliminary data.</text>
</comment>
<gene>
    <name evidence="1" type="ORF">Cgig2_011060</name>
</gene>
<name>A0A9Q1GQM4_9CARY</name>
<evidence type="ECO:0000313" key="2">
    <source>
        <dbReference type="Proteomes" id="UP001153076"/>
    </source>
</evidence>
<dbReference type="OrthoDB" id="1751331at2759"/>
<sequence>MIRLYLGCDACGSKTYEDIGTKYKCSKSSCTSKTSTSVARMIFQFDLVDIIGSWNVTLFSDDKFGCADGFDFTCQHEWWSLMVFGYFVKAEDHIGRVYSGSAKHKCEAHIGRVYSGSTKHKQEVIIVYKKSAQLYKQQAQKLKSILAPSTYLAAATSTSTLTLATMVMMNFMEFLEQIANKPPIRLHSYKNMASTEMKKTKTEDIVSGTAILEQDDAKGTIPIDEVPIRSRQ</sequence>
<proteinExistence type="predicted"/>
<dbReference type="EMBL" id="JAKOGI010002129">
    <property type="protein sequence ID" value="KAJ8422858.1"/>
    <property type="molecule type" value="Genomic_DNA"/>
</dbReference>
<organism evidence="1 2">
    <name type="scientific">Carnegiea gigantea</name>
    <dbReference type="NCBI Taxonomy" id="171969"/>
    <lineage>
        <taxon>Eukaryota</taxon>
        <taxon>Viridiplantae</taxon>
        <taxon>Streptophyta</taxon>
        <taxon>Embryophyta</taxon>
        <taxon>Tracheophyta</taxon>
        <taxon>Spermatophyta</taxon>
        <taxon>Magnoliopsida</taxon>
        <taxon>eudicotyledons</taxon>
        <taxon>Gunneridae</taxon>
        <taxon>Pentapetalae</taxon>
        <taxon>Caryophyllales</taxon>
        <taxon>Cactineae</taxon>
        <taxon>Cactaceae</taxon>
        <taxon>Cactoideae</taxon>
        <taxon>Echinocereeae</taxon>
        <taxon>Carnegiea</taxon>
    </lineage>
</organism>
<protein>
    <submittedName>
        <fullName evidence="1">Uncharacterized protein</fullName>
    </submittedName>
</protein>
<reference evidence="1" key="1">
    <citation type="submission" date="2022-04" db="EMBL/GenBank/DDBJ databases">
        <title>Carnegiea gigantea Genome sequencing and assembly v2.</title>
        <authorList>
            <person name="Copetti D."/>
            <person name="Sanderson M.J."/>
            <person name="Burquez A."/>
            <person name="Wojciechowski M.F."/>
        </authorList>
    </citation>
    <scope>NUCLEOTIDE SEQUENCE</scope>
    <source>
        <strain evidence="1">SGP5-SGP5p</strain>
        <tissue evidence="1">Aerial part</tissue>
    </source>
</reference>
<keyword evidence="2" id="KW-1185">Reference proteome</keyword>
<dbReference type="Proteomes" id="UP001153076">
    <property type="component" value="Unassembled WGS sequence"/>
</dbReference>
<accession>A0A9Q1GQM4</accession>
<dbReference type="AlphaFoldDB" id="A0A9Q1GQM4"/>
<evidence type="ECO:0000313" key="1">
    <source>
        <dbReference type="EMBL" id="KAJ8422858.1"/>
    </source>
</evidence>
<dbReference type="Gene3D" id="2.40.50.140">
    <property type="entry name" value="Nucleic acid-binding proteins"/>
    <property type="match status" value="1"/>
</dbReference>
<dbReference type="InterPro" id="IPR012340">
    <property type="entry name" value="NA-bd_OB-fold"/>
</dbReference>